<dbReference type="RefSeq" id="WP_316897123.1">
    <property type="nucleotide sequence ID" value="NZ_CAUDKV010000024.1"/>
</dbReference>
<reference evidence="8 9" key="1">
    <citation type="submission" date="2023-07" db="EMBL/GenBank/DDBJ databases">
        <authorList>
            <person name="Peeters C."/>
        </authorList>
    </citation>
    <scope>NUCLEOTIDE SEQUENCE [LARGE SCALE GENOMIC DNA]</scope>
    <source>
        <strain evidence="8 9">R-77569</strain>
    </source>
</reference>
<comment type="caution">
    <text evidence="8">The sequence shown here is derived from an EMBL/GenBank/DDBJ whole genome shotgun (WGS) entry which is preliminary data.</text>
</comment>
<comment type="similarity">
    <text evidence="7">Belongs to the glycosyl hydrolase 24 family.</text>
</comment>
<dbReference type="InterPro" id="IPR034690">
    <property type="entry name" value="Endolysin_T4_type"/>
</dbReference>
<evidence type="ECO:0000313" key="8">
    <source>
        <dbReference type="EMBL" id="CAJ0893086.1"/>
    </source>
</evidence>
<evidence type="ECO:0000256" key="4">
    <source>
        <dbReference type="ARBA" id="ARBA00022801"/>
    </source>
</evidence>
<evidence type="ECO:0000256" key="7">
    <source>
        <dbReference type="RuleBase" id="RU003788"/>
    </source>
</evidence>
<evidence type="ECO:0000256" key="5">
    <source>
        <dbReference type="ARBA" id="ARBA00023200"/>
    </source>
</evidence>
<protein>
    <recommendedName>
        <fullName evidence="7">Lysozyme</fullName>
        <ecNumber evidence="7">3.2.1.17</ecNumber>
    </recommendedName>
</protein>
<dbReference type="InterPro" id="IPR002196">
    <property type="entry name" value="Glyco_hydro_24"/>
</dbReference>
<dbReference type="InterPro" id="IPR033907">
    <property type="entry name" value="Endolysin_autolysin"/>
</dbReference>
<dbReference type="HAMAP" id="MF_04110">
    <property type="entry name" value="ENDOLYSIN_T4"/>
    <property type="match status" value="1"/>
</dbReference>
<sequence length="179" mass="19788">MRQVTEEGINLIKRFEGFSSTIYICPAGYPTIGYGHLVLAHEQEQFATGITQAEATELLRKDVRIAERAVLRLISVPLTDEQFDALVSFTFNLGVGALQRSTLRLKANRGEHEGVPAELMKWVWAAGKKLPGLVRRRQAEGVAYASAPLAGMKIEEDSCGKPEQGDVPPPGFKMTRFCR</sequence>
<dbReference type="InterPro" id="IPR023346">
    <property type="entry name" value="Lysozyme-like_dom_sf"/>
</dbReference>
<dbReference type="EC" id="3.2.1.17" evidence="7"/>
<comment type="catalytic activity">
    <reaction evidence="1 7">
        <text>Hydrolysis of (1-&gt;4)-beta-linkages between N-acetylmuramic acid and N-acetyl-D-glucosamine residues in a peptidoglycan and between N-acetyl-D-glucosamine residues in chitodextrins.</text>
        <dbReference type="EC" id="3.2.1.17"/>
    </reaction>
</comment>
<dbReference type="Gene3D" id="1.10.530.40">
    <property type="match status" value="1"/>
</dbReference>
<dbReference type="EMBL" id="CAUDKV010000024">
    <property type="protein sequence ID" value="CAJ0893086.1"/>
    <property type="molecule type" value="Genomic_DNA"/>
</dbReference>
<name>A0ABM9L091_9RALS</name>
<dbReference type="SUPFAM" id="SSF53955">
    <property type="entry name" value="Lysozyme-like"/>
    <property type="match status" value="1"/>
</dbReference>
<keyword evidence="3 7" id="KW-0081">Bacteriolytic enzyme</keyword>
<dbReference type="Proteomes" id="UP001190452">
    <property type="component" value="Unassembled WGS sequence"/>
</dbReference>
<dbReference type="PANTHER" id="PTHR38107:SF3">
    <property type="entry name" value="LYSOZYME RRRD-RELATED"/>
    <property type="match status" value="1"/>
</dbReference>
<dbReference type="CDD" id="cd00737">
    <property type="entry name" value="lyz_endolysin_autolysin"/>
    <property type="match status" value="1"/>
</dbReference>
<accession>A0ABM9L091</accession>
<organism evidence="8 9">
    <name type="scientific">Ralstonia mannitolilytica</name>
    <dbReference type="NCBI Taxonomy" id="105219"/>
    <lineage>
        <taxon>Bacteria</taxon>
        <taxon>Pseudomonadati</taxon>
        <taxon>Pseudomonadota</taxon>
        <taxon>Betaproteobacteria</taxon>
        <taxon>Burkholderiales</taxon>
        <taxon>Burkholderiaceae</taxon>
        <taxon>Ralstonia</taxon>
    </lineage>
</organism>
<evidence type="ECO:0000256" key="3">
    <source>
        <dbReference type="ARBA" id="ARBA00022638"/>
    </source>
</evidence>
<evidence type="ECO:0000313" key="9">
    <source>
        <dbReference type="Proteomes" id="UP001190452"/>
    </source>
</evidence>
<evidence type="ECO:0000256" key="6">
    <source>
        <dbReference type="ARBA" id="ARBA00023295"/>
    </source>
</evidence>
<keyword evidence="2 7" id="KW-0929">Antimicrobial</keyword>
<evidence type="ECO:0000256" key="2">
    <source>
        <dbReference type="ARBA" id="ARBA00022529"/>
    </source>
</evidence>
<keyword evidence="4 7" id="KW-0378">Hydrolase</keyword>
<keyword evidence="6 7" id="KW-0326">Glycosidase</keyword>
<gene>
    <name evidence="8" type="ORF">R77569_04282</name>
</gene>
<dbReference type="InterPro" id="IPR023347">
    <property type="entry name" value="Lysozyme_dom_sf"/>
</dbReference>
<dbReference type="InterPro" id="IPR051018">
    <property type="entry name" value="Bacteriophage_GH24"/>
</dbReference>
<keyword evidence="9" id="KW-1185">Reference proteome</keyword>
<keyword evidence="5" id="KW-1035">Host cytoplasm</keyword>
<dbReference type="Pfam" id="PF00959">
    <property type="entry name" value="Phage_lysozyme"/>
    <property type="match status" value="1"/>
</dbReference>
<proteinExistence type="inferred from homology"/>
<dbReference type="PANTHER" id="PTHR38107">
    <property type="match status" value="1"/>
</dbReference>
<evidence type="ECO:0000256" key="1">
    <source>
        <dbReference type="ARBA" id="ARBA00000632"/>
    </source>
</evidence>